<feature type="transmembrane region" description="Helical" evidence="1">
    <location>
        <begin position="20"/>
        <end position="40"/>
    </location>
</feature>
<keyword evidence="1" id="KW-0812">Transmembrane</keyword>
<dbReference type="InterPro" id="IPR028087">
    <property type="entry name" value="Tad_N"/>
</dbReference>
<evidence type="ECO:0000259" key="2">
    <source>
        <dbReference type="Pfam" id="PF13400"/>
    </source>
</evidence>
<name>A0A1J5QH11_9ZZZZ</name>
<keyword evidence="1" id="KW-0472">Membrane</keyword>
<feature type="domain" description="Putative Flp pilus-assembly TadG-like N-terminal" evidence="2">
    <location>
        <begin position="19"/>
        <end position="65"/>
    </location>
</feature>
<dbReference type="AlphaFoldDB" id="A0A1J5QH11"/>
<dbReference type="EMBL" id="MLJW01000765">
    <property type="protein sequence ID" value="OIQ82806.1"/>
    <property type="molecule type" value="Genomic_DNA"/>
</dbReference>
<evidence type="ECO:0000313" key="3">
    <source>
        <dbReference type="EMBL" id="OIQ82806.1"/>
    </source>
</evidence>
<comment type="caution">
    <text evidence="3">The sequence shown here is derived from an EMBL/GenBank/DDBJ whole genome shotgun (WGS) entry which is preliminary data.</text>
</comment>
<protein>
    <recommendedName>
        <fullName evidence="2">Putative Flp pilus-assembly TadG-like N-terminal domain-containing protein</fullName>
    </recommendedName>
</protein>
<keyword evidence="1" id="KW-1133">Transmembrane helix</keyword>
<dbReference type="Pfam" id="PF13400">
    <property type="entry name" value="Tad"/>
    <property type="match status" value="1"/>
</dbReference>
<sequence length="151" mass="15029">MTTLRARLRLTAGNDKETGSVTVFVAITMVGLLVLVGLVADGGAKLRAVQRADAIAAEAARTAGQSIDLPTAVSSSDIRVDRQAAVAAANAYLTAAGATGTVTITPNGQSLQVTVTTSASTVFLGLIGITTLTVTGHAQVDLVHGVTGGGT</sequence>
<evidence type="ECO:0000256" key="1">
    <source>
        <dbReference type="SAM" id="Phobius"/>
    </source>
</evidence>
<reference evidence="3" key="1">
    <citation type="submission" date="2016-10" db="EMBL/GenBank/DDBJ databases">
        <title>Sequence of Gallionella enrichment culture.</title>
        <authorList>
            <person name="Poehlein A."/>
            <person name="Muehling M."/>
            <person name="Daniel R."/>
        </authorList>
    </citation>
    <scope>NUCLEOTIDE SEQUENCE</scope>
</reference>
<proteinExistence type="predicted"/>
<organism evidence="3">
    <name type="scientific">mine drainage metagenome</name>
    <dbReference type="NCBI Taxonomy" id="410659"/>
    <lineage>
        <taxon>unclassified sequences</taxon>
        <taxon>metagenomes</taxon>
        <taxon>ecological metagenomes</taxon>
    </lineage>
</organism>
<gene>
    <name evidence="3" type="ORF">GALL_354030</name>
</gene>
<accession>A0A1J5QH11</accession>